<keyword evidence="1" id="KW-1133">Transmembrane helix</keyword>
<accession>A0A7T8HFD6</accession>
<evidence type="ECO:0000313" key="3">
    <source>
        <dbReference type="Proteomes" id="UP000595437"/>
    </source>
</evidence>
<dbReference type="AlphaFoldDB" id="A0A7T8HFD6"/>
<proteinExistence type="predicted"/>
<name>A0A7T8HFD6_CALRO</name>
<dbReference type="EMBL" id="CP045895">
    <property type="protein sequence ID" value="QQP49063.1"/>
    <property type="molecule type" value="Genomic_DNA"/>
</dbReference>
<evidence type="ECO:0000256" key="1">
    <source>
        <dbReference type="SAM" id="Phobius"/>
    </source>
</evidence>
<protein>
    <submittedName>
        <fullName evidence="2">Uncharacterized protein</fullName>
    </submittedName>
</protein>
<sequence length="66" mass="7344">MTSIILWFIWMTGSFVYYGIVFMTTELFETPDMIGFCKASGSPESTAPLNAGNWIDSITPDYSGPH</sequence>
<evidence type="ECO:0000313" key="2">
    <source>
        <dbReference type="EMBL" id="QQP49063.1"/>
    </source>
</evidence>
<keyword evidence="1" id="KW-0472">Membrane</keyword>
<organism evidence="2 3">
    <name type="scientific">Caligus rogercresseyi</name>
    <name type="common">Sea louse</name>
    <dbReference type="NCBI Taxonomy" id="217165"/>
    <lineage>
        <taxon>Eukaryota</taxon>
        <taxon>Metazoa</taxon>
        <taxon>Ecdysozoa</taxon>
        <taxon>Arthropoda</taxon>
        <taxon>Crustacea</taxon>
        <taxon>Multicrustacea</taxon>
        <taxon>Hexanauplia</taxon>
        <taxon>Copepoda</taxon>
        <taxon>Siphonostomatoida</taxon>
        <taxon>Caligidae</taxon>
        <taxon>Caligus</taxon>
    </lineage>
</organism>
<dbReference type="Proteomes" id="UP000595437">
    <property type="component" value="Chromosome 6"/>
</dbReference>
<feature type="transmembrane region" description="Helical" evidence="1">
    <location>
        <begin position="6"/>
        <end position="28"/>
    </location>
</feature>
<reference evidence="3" key="1">
    <citation type="submission" date="2021-01" db="EMBL/GenBank/DDBJ databases">
        <title>Caligus Genome Assembly.</title>
        <authorList>
            <person name="Gallardo-Escarate C."/>
        </authorList>
    </citation>
    <scope>NUCLEOTIDE SEQUENCE [LARGE SCALE GENOMIC DNA]</scope>
</reference>
<dbReference type="OrthoDB" id="4139357at2759"/>
<keyword evidence="1" id="KW-0812">Transmembrane</keyword>
<keyword evidence="3" id="KW-1185">Reference proteome</keyword>
<gene>
    <name evidence="2" type="ORF">FKW44_009581</name>
</gene>